<evidence type="ECO:0000259" key="1">
    <source>
        <dbReference type="Pfam" id="PF19631"/>
    </source>
</evidence>
<protein>
    <recommendedName>
        <fullName evidence="1">Trypsin-co-occurring domain-containing protein</fullName>
    </recommendedName>
</protein>
<dbReference type="InterPro" id="IPR045608">
    <property type="entry name" value="Trypco2"/>
</dbReference>
<gene>
    <name evidence="2" type="ORF">UK23_42505</name>
</gene>
<accession>A0A0F0GDG5</accession>
<reference evidence="2 3" key="1">
    <citation type="submission" date="2015-02" db="EMBL/GenBank/DDBJ databases">
        <authorList>
            <person name="Ju K.-S."/>
            <person name="Doroghazi J.R."/>
            <person name="Metcalf W."/>
        </authorList>
    </citation>
    <scope>NUCLEOTIDE SEQUENCE [LARGE SCALE GENOMIC DNA]</scope>
    <source>
        <strain evidence="2 3">NRRL B-16140</strain>
    </source>
</reference>
<dbReference type="AlphaFoldDB" id="A0A0F0GDG5"/>
<dbReference type="PATRIC" id="fig|68170.10.peg.1606"/>
<comment type="caution">
    <text evidence="2">The sequence shown here is derived from an EMBL/GenBank/DDBJ whole genome shotgun (WGS) entry which is preliminary data.</text>
</comment>
<dbReference type="OrthoDB" id="4566193at2"/>
<sequence>MTGAEHDGQVLIDHDGIALSTAIELLRSELAESIEAGKNERIRFTAESIELELEITAKLTRKANGKVSLWKVMSVGAAREHEGAAKHRLKVLLKPHDTSLPQGAETLIGDYEE</sequence>
<evidence type="ECO:0000313" key="2">
    <source>
        <dbReference type="EMBL" id="KJK35944.1"/>
    </source>
</evidence>
<feature type="domain" description="Trypsin-co-occurring" evidence="1">
    <location>
        <begin position="17"/>
        <end position="95"/>
    </location>
</feature>
<keyword evidence="3" id="KW-1185">Reference proteome</keyword>
<name>A0A0F0GDG5_LENAE</name>
<proteinExistence type="predicted"/>
<dbReference type="EMBL" id="JYJG01000436">
    <property type="protein sequence ID" value="KJK35944.1"/>
    <property type="molecule type" value="Genomic_DNA"/>
</dbReference>
<dbReference type="Pfam" id="PF19631">
    <property type="entry name" value="Trypco2"/>
    <property type="match status" value="1"/>
</dbReference>
<dbReference type="Proteomes" id="UP000033393">
    <property type="component" value="Unassembled WGS sequence"/>
</dbReference>
<dbReference type="RefSeq" id="WP_045317498.1">
    <property type="nucleotide sequence ID" value="NZ_JYJG01000436.1"/>
</dbReference>
<evidence type="ECO:0000313" key="3">
    <source>
        <dbReference type="Proteomes" id="UP000033393"/>
    </source>
</evidence>
<organism evidence="2 3">
    <name type="scientific">Lentzea aerocolonigenes</name>
    <name type="common">Lechevalieria aerocolonigenes</name>
    <name type="synonym">Saccharothrix aerocolonigenes</name>
    <dbReference type="NCBI Taxonomy" id="68170"/>
    <lineage>
        <taxon>Bacteria</taxon>
        <taxon>Bacillati</taxon>
        <taxon>Actinomycetota</taxon>
        <taxon>Actinomycetes</taxon>
        <taxon>Pseudonocardiales</taxon>
        <taxon>Pseudonocardiaceae</taxon>
        <taxon>Lentzea</taxon>
    </lineage>
</organism>